<organism evidence="1 2">
    <name type="scientific">Thamnidium elegans</name>
    <dbReference type="NCBI Taxonomy" id="101142"/>
    <lineage>
        <taxon>Eukaryota</taxon>
        <taxon>Fungi</taxon>
        <taxon>Fungi incertae sedis</taxon>
        <taxon>Mucoromycota</taxon>
        <taxon>Mucoromycotina</taxon>
        <taxon>Mucoromycetes</taxon>
        <taxon>Mucorales</taxon>
        <taxon>Mucorineae</taxon>
        <taxon>Mucoraceae</taxon>
        <taxon>Thamnidium</taxon>
    </lineage>
</organism>
<accession>A0A8H7STE3</accession>
<protein>
    <submittedName>
        <fullName evidence="1">Uncharacterized protein</fullName>
    </submittedName>
</protein>
<dbReference type="AlphaFoldDB" id="A0A8H7STE3"/>
<reference evidence="1" key="1">
    <citation type="submission" date="2021-01" db="EMBL/GenBank/DDBJ databases">
        <title>Metabolic potential, ecology and presence of endohyphal bacteria is reflected in genomic diversity of Mucoromycotina.</title>
        <authorList>
            <person name="Muszewska A."/>
            <person name="Okrasinska A."/>
            <person name="Steczkiewicz K."/>
            <person name="Drgas O."/>
            <person name="Orlowska M."/>
            <person name="Perlinska-Lenart U."/>
            <person name="Aleksandrzak-Piekarczyk T."/>
            <person name="Szatraj K."/>
            <person name="Zielenkiewicz U."/>
            <person name="Pilsyk S."/>
            <person name="Malc E."/>
            <person name="Mieczkowski P."/>
            <person name="Kruszewska J.S."/>
            <person name="Biernat P."/>
            <person name="Pawlowska J."/>
        </authorList>
    </citation>
    <scope>NUCLEOTIDE SEQUENCE</scope>
    <source>
        <strain evidence="1">WA0000018081</strain>
    </source>
</reference>
<comment type="caution">
    <text evidence="1">The sequence shown here is derived from an EMBL/GenBank/DDBJ whole genome shotgun (WGS) entry which is preliminary data.</text>
</comment>
<evidence type="ECO:0000313" key="1">
    <source>
        <dbReference type="EMBL" id="KAG2233982.1"/>
    </source>
</evidence>
<evidence type="ECO:0000313" key="2">
    <source>
        <dbReference type="Proteomes" id="UP000613177"/>
    </source>
</evidence>
<sequence length="288" mass="33545">MNLPQEVILHVIDKFLNVKDGINFATYNKTIWSIATFPRRKALILKNHSDVIQIRRVKEMIIENRYYHPDFIKHVLKYAINLNRIKFEKANYKIAFIQLFMVINQKCKLTVPATDLNLFQVVVKDNCNENIDIDTVNHGGKSVERMKTPEIVEKDVEEYKQNQKKKYFEQTEKGAIIMKDNLSNILLNHHNNQLFDTEQYSIYNNSHQTNVVLMTGCTDITEQQADELIKELCPRFIEFVVVLDGYWFFCTSFCTFIHSQSVDGCAYSSRVNAQNEAVSYIVKLGNIG</sequence>
<dbReference type="EMBL" id="JAEPRE010000064">
    <property type="protein sequence ID" value="KAG2233982.1"/>
    <property type="molecule type" value="Genomic_DNA"/>
</dbReference>
<dbReference type="Proteomes" id="UP000613177">
    <property type="component" value="Unassembled WGS sequence"/>
</dbReference>
<name>A0A8H7STE3_9FUNG</name>
<keyword evidence="2" id="KW-1185">Reference proteome</keyword>
<gene>
    <name evidence="1" type="ORF">INT48_006474</name>
</gene>
<proteinExistence type="predicted"/>